<dbReference type="GeneID" id="61065252"/>
<dbReference type="PANTHER" id="PTHR30126:SF94">
    <property type="entry name" value="LYSR FAMILY TRANSCRIPTIONAL REGULATOR"/>
    <property type="match status" value="1"/>
</dbReference>
<dbReference type="EMBL" id="AABQDW010000003">
    <property type="protein sequence ID" value="EAI5407648.1"/>
    <property type="molecule type" value="Genomic_DNA"/>
</dbReference>
<dbReference type="Gene3D" id="3.40.190.290">
    <property type="match status" value="1"/>
</dbReference>
<evidence type="ECO:0000313" key="9">
    <source>
        <dbReference type="EMBL" id="EAK0468971.1"/>
    </source>
</evidence>
<evidence type="ECO:0000256" key="1">
    <source>
        <dbReference type="ARBA" id="ARBA00009437"/>
    </source>
</evidence>
<dbReference type="SUPFAM" id="SSF46785">
    <property type="entry name" value="Winged helix' DNA-binding domain"/>
    <property type="match status" value="1"/>
</dbReference>
<accession>A0A5L9WS37</accession>
<keyword evidence="4" id="KW-0804">Transcription</keyword>
<dbReference type="InterPro" id="IPR036388">
    <property type="entry name" value="WH-like_DNA-bd_sf"/>
</dbReference>
<dbReference type="Proteomes" id="UP000557842">
    <property type="component" value="Unassembled WGS sequence"/>
</dbReference>
<dbReference type="Pfam" id="PF03466">
    <property type="entry name" value="LysR_substrate"/>
    <property type="match status" value="1"/>
</dbReference>
<feature type="domain" description="HTH lysR-type" evidence="5">
    <location>
        <begin position="1"/>
        <end position="58"/>
    </location>
</feature>
<evidence type="ECO:0000256" key="3">
    <source>
        <dbReference type="ARBA" id="ARBA00023125"/>
    </source>
</evidence>
<evidence type="ECO:0000256" key="4">
    <source>
        <dbReference type="ARBA" id="ARBA00023163"/>
    </source>
</evidence>
<dbReference type="SUPFAM" id="SSF53850">
    <property type="entry name" value="Periplasmic binding protein-like II"/>
    <property type="match status" value="1"/>
</dbReference>
<evidence type="ECO:0000313" key="8">
    <source>
        <dbReference type="EMBL" id="EAK0452694.1"/>
    </source>
</evidence>
<evidence type="ECO:0000313" key="7">
    <source>
        <dbReference type="EMBL" id="EAI8859155.1"/>
    </source>
</evidence>
<dbReference type="GO" id="GO:0003700">
    <property type="term" value="F:DNA-binding transcription factor activity"/>
    <property type="evidence" value="ECO:0007669"/>
    <property type="project" value="InterPro"/>
</dbReference>
<comment type="similarity">
    <text evidence="1">Belongs to the LysR transcriptional regulatory family.</text>
</comment>
<dbReference type="PANTHER" id="PTHR30126">
    <property type="entry name" value="HTH-TYPE TRANSCRIPTIONAL REGULATOR"/>
    <property type="match status" value="1"/>
</dbReference>
<dbReference type="GO" id="GO:0000976">
    <property type="term" value="F:transcription cis-regulatory region binding"/>
    <property type="evidence" value="ECO:0007669"/>
    <property type="project" value="TreeGrafter"/>
</dbReference>
<keyword evidence="2" id="KW-0805">Transcription regulation</keyword>
<dbReference type="Pfam" id="PF00126">
    <property type="entry name" value="HTH_1"/>
    <property type="match status" value="1"/>
</dbReference>
<dbReference type="InterPro" id="IPR005119">
    <property type="entry name" value="LysR_subst-bd"/>
</dbReference>
<sequence>MTIKQIEHFLKLYELNNVSLAAKEFDISQSALSNSLKELENSLNGNLFDRIGKNLIINQKGKAFYEQILPVYLNLKNIEIKMRYNGLLNLNLLSSQNIGNYLLPTVLNDLLGKFNMTLSIKNTAKIVDNILNHKCDLGFIESNIHNKNISKLKICEDELIVVCADKNYQNKECYIDEISDKKWILREDGSGTRQTFLTKIPNGVNINIALELNSTESIKKCLEKSEFFSVLPRFCIPKTLYQIKIKNIKFTRDLSIIFHTKKQEDSEFIGIATALQSKLAAIYKLNVPSYLLL</sequence>
<keyword evidence="3" id="KW-0238">DNA-binding</keyword>
<evidence type="ECO:0000256" key="2">
    <source>
        <dbReference type="ARBA" id="ARBA00023015"/>
    </source>
</evidence>
<gene>
    <name evidence="8" type="ORF">AAH17_03360</name>
    <name evidence="9" type="ORF">AAH24_06320</name>
    <name evidence="6" type="ORF">BVH53_02880</name>
    <name evidence="7" type="ORF">CX802_04775</name>
</gene>
<dbReference type="OMA" id="FTHHIVQ"/>
<dbReference type="RefSeq" id="WP_002850312.1">
    <property type="nucleotide sequence ID" value="NZ_AABUZP020000015.1"/>
</dbReference>
<evidence type="ECO:0000313" key="11">
    <source>
        <dbReference type="Proteomes" id="UP000557842"/>
    </source>
</evidence>
<comment type="caution">
    <text evidence="9">The sequence shown here is derived from an EMBL/GenBank/DDBJ whole genome shotgun (WGS) entry which is preliminary data.</text>
</comment>
<keyword evidence="10" id="KW-1185">Reference proteome</keyword>
<evidence type="ECO:0000313" key="6">
    <source>
        <dbReference type="EMBL" id="EAI5407648.1"/>
    </source>
</evidence>
<dbReference type="InterPro" id="IPR036390">
    <property type="entry name" value="WH_DNA-bd_sf"/>
</dbReference>
<dbReference type="Gene3D" id="1.10.10.10">
    <property type="entry name" value="Winged helix-like DNA-binding domain superfamily/Winged helix DNA-binding domain"/>
    <property type="match status" value="1"/>
</dbReference>
<dbReference type="EMBL" id="AABTCC010000011">
    <property type="protein sequence ID" value="EAI8859155.1"/>
    <property type="molecule type" value="Genomic_DNA"/>
</dbReference>
<name>A0A5L9WS37_CAMFE</name>
<dbReference type="PRINTS" id="PR00039">
    <property type="entry name" value="HTHLYSR"/>
</dbReference>
<protein>
    <submittedName>
        <fullName evidence="9">LysR family transcriptional regulator</fullName>
    </submittedName>
</protein>
<organism evidence="9">
    <name type="scientific">Campylobacter fetus</name>
    <dbReference type="NCBI Taxonomy" id="196"/>
    <lineage>
        <taxon>Bacteria</taxon>
        <taxon>Pseudomonadati</taxon>
        <taxon>Campylobacterota</taxon>
        <taxon>Epsilonproteobacteria</taxon>
        <taxon>Campylobacterales</taxon>
        <taxon>Campylobacteraceae</taxon>
        <taxon>Campylobacter</taxon>
    </lineage>
</organism>
<proteinExistence type="inferred from homology"/>
<dbReference type="InterPro" id="IPR000847">
    <property type="entry name" value="LysR_HTH_N"/>
</dbReference>
<dbReference type="PROSITE" id="PS50931">
    <property type="entry name" value="HTH_LYSR"/>
    <property type="match status" value="1"/>
</dbReference>
<evidence type="ECO:0000259" key="5">
    <source>
        <dbReference type="PROSITE" id="PS50931"/>
    </source>
</evidence>
<dbReference type="AlphaFoldDB" id="A0A5L9WS37"/>
<dbReference type="Proteomes" id="UP000535509">
    <property type="component" value="Unassembled WGS sequence"/>
</dbReference>
<dbReference type="EMBL" id="AACCXM010000004">
    <property type="protein sequence ID" value="EAK0468971.1"/>
    <property type="molecule type" value="Genomic_DNA"/>
</dbReference>
<evidence type="ECO:0000313" key="10">
    <source>
        <dbReference type="Proteomes" id="UP000535509"/>
    </source>
</evidence>
<reference evidence="9 11" key="1">
    <citation type="submission" date="2018-05" db="EMBL/GenBank/DDBJ databases">
        <authorList>
            <consortium name="PulseNet: The National Subtyping Network for Foodborne Disease Surveillance"/>
            <person name="Tarr C.L."/>
            <person name="Trees E."/>
            <person name="Katz L.S."/>
            <person name="Carleton-Romer H.A."/>
            <person name="Stroika S."/>
            <person name="Kucerova Z."/>
            <person name="Roache K.F."/>
            <person name="Sabol A.L."/>
            <person name="Besser J."/>
            <person name="Gerner-Smidt P."/>
        </authorList>
    </citation>
    <scope>NUCLEOTIDE SEQUENCE</scope>
    <source>
        <strain evidence="8">2014D-0197</strain>
        <strain evidence="6 11">2016D-0221</strain>
        <strain evidence="9">D4313</strain>
        <strain evidence="7 10">PNUSAC001503</strain>
    </source>
</reference>
<dbReference type="EMBL" id="AACCXK010000004">
    <property type="protein sequence ID" value="EAK0452694.1"/>
    <property type="molecule type" value="Genomic_DNA"/>
</dbReference>